<accession>A0A158IK56</accession>
<proteinExistence type="predicted"/>
<evidence type="ECO:0008006" key="5">
    <source>
        <dbReference type="Google" id="ProtNLM"/>
    </source>
</evidence>
<name>A0A158IK56_9BURK</name>
<evidence type="ECO:0000313" key="3">
    <source>
        <dbReference type="EMBL" id="SAL56915.1"/>
    </source>
</evidence>
<feature type="chain" id="PRO_5011120358" description="Outer membrane protein" evidence="2">
    <location>
        <begin position="24"/>
        <end position="60"/>
    </location>
</feature>
<gene>
    <name evidence="3" type="ORF">AWB67_02584</name>
</gene>
<reference evidence="3" key="1">
    <citation type="submission" date="2016-01" db="EMBL/GenBank/DDBJ databases">
        <authorList>
            <person name="Peeters C."/>
        </authorList>
    </citation>
    <scope>NUCLEOTIDE SEQUENCE [LARGE SCALE GENOMIC DNA]</scope>
    <source>
        <strain evidence="3">LMG 22937</strain>
    </source>
</reference>
<dbReference type="RefSeq" id="WP_087656611.1">
    <property type="nucleotide sequence ID" value="NZ_FCOL02000012.1"/>
</dbReference>
<sequence>MKISSVVAFVLSLGLLLSVELHAQTTQPSKSFADLSDTTDAATDNASENTPGGLASSRAT</sequence>
<dbReference type="EMBL" id="FCOL02000012">
    <property type="protein sequence ID" value="SAL56915.1"/>
    <property type="molecule type" value="Genomic_DNA"/>
</dbReference>
<feature type="compositionally biased region" description="Low complexity" evidence="1">
    <location>
        <begin position="33"/>
        <end position="50"/>
    </location>
</feature>
<comment type="caution">
    <text evidence="3">The sequence shown here is derived from an EMBL/GenBank/DDBJ whole genome shotgun (WGS) entry which is preliminary data.</text>
</comment>
<evidence type="ECO:0000313" key="4">
    <source>
        <dbReference type="Proteomes" id="UP000054925"/>
    </source>
</evidence>
<keyword evidence="4" id="KW-1185">Reference proteome</keyword>
<evidence type="ECO:0000256" key="2">
    <source>
        <dbReference type="SAM" id="SignalP"/>
    </source>
</evidence>
<protein>
    <recommendedName>
        <fullName evidence="5">Outer membrane protein</fullName>
    </recommendedName>
</protein>
<dbReference type="Proteomes" id="UP000054925">
    <property type="component" value="Unassembled WGS sequence"/>
</dbReference>
<evidence type="ECO:0000256" key="1">
    <source>
        <dbReference type="SAM" id="MobiDB-lite"/>
    </source>
</evidence>
<keyword evidence="2" id="KW-0732">Signal</keyword>
<feature type="signal peptide" evidence="2">
    <location>
        <begin position="1"/>
        <end position="23"/>
    </location>
</feature>
<organism evidence="3 4">
    <name type="scientific">Caballeronia terrestris</name>
    <dbReference type="NCBI Taxonomy" id="1226301"/>
    <lineage>
        <taxon>Bacteria</taxon>
        <taxon>Pseudomonadati</taxon>
        <taxon>Pseudomonadota</taxon>
        <taxon>Betaproteobacteria</taxon>
        <taxon>Burkholderiales</taxon>
        <taxon>Burkholderiaceae</taxon>
        <taxon>Caballeronia</taxon>
    </lineage>
</organism>
<dbReference type="AlphaFoldDB" id="A0A158IK56"/>
<feature type="region of interest" description="Disordered" evidence="1">
    <location>
        <begin position="26"/>
        <end position="60"/>
    </location>
</feature>